<proteinExistence type="predicted"/>
<comment type="caution">
    <text evidence="1">The sequence shown here is derived from an EMBL/GenBank/DDBJ whole genome shotgun (WGS) entry which is preliminary data.</text>
</comment>
<reference evidence="1 2" key="1">
    <citation type="submission" date="2018-04" db="EMBL/GenBank/DDBJ databases">
        <title>Genomic Encyclopedia of Type Strains, Phase IV (KMG-IV): sequencing the most valuable type-strain genomes for metagenomic binning, comparative biology and taxonomic classification.</title>
        <authorList>
            <person name="Goeker M."/>
        </authorList>
    </citation>
    <scope>NUCLEOTIDE SEQUENCE [LARGE SCALE GENOMIC DNA]</scope>
    <source>
        <strain evidence="1 2">DSM 28795</strain>
    </source>
</reference>
<evidence type="ECO:0000313" key="2">
    <source>
        <dbReference type="Proteomes" id="UP000245433"/>
    </source>
</evidence>
<dbReference type="AlphaFoldDB" id="A0A2U1D628"/>
<dbReference type="EMBL" id="QEKT01000008">
    <property type="protein sequence ID" value="PVY83128.1"/>
    <property type="molecule type" value="Genomic_DNA"/>
</dbReference>
<evidence type="ECO:0000313" key="1">
    <source>
        <dbReference type="EMBL" id="PVY83128.1"/>
    </source>
</evidence>
<sequence>MIIKDIKDLHNQVKHDYEAGLYQERTTFYDRKYTKNKSSDYQLGYEQAAQDNHKQQQKHYPRCLILGLNWVLFNHLHELVDFVKGYDDFYRELEK</sequence>
<name>A0A2U1D628_9LACO</name>
<gene>
    <name evidence="1" type="ORF">C7384_1084</name>
</gene>
<accession>A0A2U1D628</accession>
<dbReference type="OrthoDB" id="2143962at2"/>
<protein>
    <submittedName>
        <fullName evidence="1">Uncharacterized protein</fullName>
    </submittedName>
</protein>
<dbReference type="RefSeq" id="WP_089939169.1">
    <property type="nucleotide sequence ID" value="NZ_CAKOEX010000008.1"/>
</dbReference>
<organism evidence="1 2">
    <name type="scientific">Convivina intestini</name>
    <dbReference type="NCBI Taxonomy" id="1505726"/>
    <lineage>
        <taxon>Bacteria</taxon>
        <taxon>Bacillati</taxon>
        <taxon>Bacillota</taxon>
        <taxon>Bacilli</taxon>
        <taxon>Lactobacillales</taxon>
        <taxon>Lactobacillaceae</taxon>
        <taxon>Convivina</taxon>
    </lineage>
</organism>
<dbReference type="Proteomes" id="UP000245433">
    <property type="component" value="Unassembled WGS sequence"/>
</dbReference>
<keyword evidence="2" id="KW-1185">Reference proteome</keyword>